<organism evidence="2 3">
    <name type="scientific">Oidiodendron maius (strain Zn)</name>
    <dbReference type="NCBI Taxonomy" id="913774"/>
    <lineage>
        <taxon>Eukaryota</taxon>
        <taxon>Fungi</taxon>
        <taxon>Dikarya</taxon>
        <taxon>Ascomycota</taxon>
        <taxon>Pezizomycotina</taxon>
        <taxon>Leotiomycetes</taxon>
        <taxon>Leotiomycetes incertae sedis</taxon>
        <taxon>Myxotrichaceae</taxon>
        <taxon>Oidiodendron</taxon>
    </lineage>
</organism>
<proteinExistence type="predicted"/>
<dbReference type="AlphaFoldDB" id="A0A0C3HIX7"/>
<dbReference type="PROSITE" id="PS50181">
    <property type="entry name" value="FBOX"/>
    <property type="match status" value="1"/>
</dbReference>
<name>A0A0C3HIX7_OIDMZ</name>
<evidence type="ECO:0000313" key="2">
    <source>
        <dbReference type="EMBL" id="KIN08141.1"/>
    </source>
</evidence>
<sequence>MVATIVILPNEILSSILSLFSTTALLPLTLTSRCFYNIIVQILQTRLFNASILSGHKIILECFHPSAKVFTPYLFVDNLGTGSCDHIESESRMLSKSVDTDRLGKLKSFYSHFRPLLPDEIHMSRRRRASSWGFDQSNSLTEIQSEYVCQNVHLESHELFSQLCTLTNMVREGQKPGIFLSSVAISGGVIRVWRDWLAERYASSGKFSTLYSRHNTMDKEEESRKCLLWADPRENVGIRIRVMKREDVESPILAGPDDEASVSYTLQYEELVIRTTQLLLMLERSNDQVGSTARGVIIGPWS</sequence>
<dbReference type="InterPro" id="IPR001810">
    <property type="entry name" value="F-box_dom"/>
</dbReference>
<dbReference type="OrthoDB" id="9981546at2759"/>
<accession>A0A0C3HIX7</accession>
<dbReference type="InParanoid" id="A0A0C3HIX7"/>
<protein>
    <recommendedName>
        <fullName evidence="1">F-box domain-containing protein</fullName>
    </recommendedName>
</protein>
<feature type="domain" description="F-box" evidence="1">
    <location>
        <begin position="2"/>
        <end position="51"/>
    </location>
</feature>
<dbReference type="Pfam" id="PF12937">
    <property type="entry name" value="F-box-like"/>
    <property type="match status" value="1"/>
</dbReference>
<dbReference type="HOGENOM" id="CLU_044875_0_0_1"/>
<gene>
    <name evidence="2" type="ORF">OIDMADRAFT_152242</name>
</gene>
<evidence type="ECO:0000259" key="1">
    <source>
        <dbReference type="PROSITE" id="PS50181"/>
    </source>
</evidence>
<evidence type="ECO:0000313" key="3">
    <source>
        <dbReference type="Proteomes" id="UP000054321"/>
    </source>
</evidence>
<dbReference type="Proteomes" id="UP000054321">
    <property type="component" value="Unassembled WGS sequence"/>
</dbReference>
<keyword evidence="3" id="KW-1185">Reference proteome</keyword>
<dbReference type="EMBL" id="KN832870">
    <property type="protein sequence ID" value="KIN08141.1"/>
    <property type="molecule type" value="Genomic_DNA"/>
</dbReference>
<reference evidence="2 3" key="1">
    <citation type="submission" date="2014-04" db="EMBL/GenBank/DDBJ databases">
        <authorList>
            <consortium name="DOE Joint Genome Institute"/>
            <person name="Kuo A."/>
            <person name="Martino E."/>
            <person name="Perotto S."/>
            <person name="Kohler A."/>
            <person name="Nagy L.G."/>
            <person name="Floudas D."/>
            <person name="Copeland A."/>
            <person name="Barry K.W."/>
            <person name="Cichocki N."/>
            <person name="Veneault-Fourrey C."/>
            <person name="LaButti K."/>
            <person name="Lindquist E.A."/>
            <person name="Lipzen A."/>
            <person name="Lundell T."/>
            <person name="Morin E."/>
            <person name="Murat C."/>
            <person name="Sun H."/>
            <person name="Tunlid A."/>
            <person name="Henrissat B."/>
            <person name="Grigoriev I.V."/>
            <person name="Hibbett D.S."/>
            <person name="Martin F."/>
            <person name="Nordberg H.P."/>
            <person name="Cantor M.N."/>
            <person name="Hua S.X."/>
        </authorList>
    </citation>
    <scope>NUCLEOTIDE SEQUENCE [LARGE SCALE GENOMIC DNA]</scope>
    <source>
        <strain evidence="2 3">Zn</strain>
    </source>
</reference>
<reference evidence="3" key="2">
    <citation type="submission" date="2015-01" db="EMBL/GenBank/DDBJ databases">
        <title>Evolutionary Origins and Diversification of the Mycorrhizal Mutualists.</title>
        <authorList>
            <consortium name="DOE Joint Genome Institute"/>
            <consortium name="Mycorrhizal Genomics Consortium"/>
            <person name="Kohler A."/>
            <person name="Kuo A."/>
            <person name="Nagy L.G."/>
            <person name="Floudas D."/>
            <person name="Copeland A."/>
            <person name="Barry K.W."/>
            <person name="Cichocki N."/>
            <person name="Veneault-Fourrey C."/>
            <person name="LaButti K."/>
            <person name="Lindquist E.A."/>
            <person name="Lipzen A."/>
            <person name="Lundell T."/>
            <person name="Morin E."/>
            <person name="Murat C."/>
            <person name="Riley R."/>
            <person name="Ohm R."/>
            <person name="Sun H."/>
            <person name="Tunlid A."/>
            <person name="Henrissat B."/>
            <person name="Grigoriev I.V."/>
            <person name="Hibbett D.S."/>
            <person name="Martin F."/>
        </authorList>
    </citation>
    <scope>NUCLEOTIDE SEQUENCE [LARGE SCALE GENOMIC DNA]</scope>
    <source>
        <strain evidence="3">Zn</strain>
    </source>
</reference>